<dbReference type="OrthoDB" id="5970at2157"/>
<protein>
    <submittedName>
        <fullName evidence="2">DUF929 domain-containing protein</fullName>
    </submittedName>
</protein>
<gene>
    <name evidence="2" type="ORF">GWK48_00235</name>
</gene>
<dbReference type="InterPro" id="IPR036249">
    <property type="entry name" value="Thioredoxin-like_sf"/>
</dbReference>
<dbReference type="KEGG" id="mten:GWK48_00235"/>
<keyword evidence="1" id="KW-0812">Transmembrane</keyword>
<reference evidence="2 3" key="1">
    <citation type="submission" date="2020-02" db="EMBL/GenBank/DDBJ databases">
        <title>Comparative genome analysis reveals the metabolism and evolution of the thermophilic archaeal genus Metallosphaera.</title>
        <authorList>
            <person name="Jiang C."/>
        </authorList>
    </citation>
    <scope>NUCLEOTIDE SEQUENCE [LARGE SCALE GENOMIC DNA]</scope>
    <source>
        <strain evidence="2 3">Ric-A</strain>
    </source>
</reference>
<dbReference type="Proteomes" id="UP000509301">
    <property type="component" value="Chromosome"/>
</dbReference>
<evidence type="ECO:0000313" key="3">
    <source>
        <dbReference type="Proteomes" id="UP000509301"/>
    </source>
</evidence>
<feature type="transmembrane region" description="Helical" evidence="1">
    <location>
        <begin position="7"/>
        <end position="25"/>
    </location>
</feature>
<dbReference type="SUPFAM" id="SSF52833">
    <property type="entry name" value="Thioredoxin-like"/>
    <property type="match status" value="1"/>
</dbReference>
<accession>A0A6N0NT47</accession>
<name>A0A6N0NT47_9CREN</name>
<evidence type="ECO:0000256" key="1">
    <source>
        <dbReference type="SAM" id="Phobius"/>
    </source>
</evidence>
<organism evidence="2 3">
    <name type="scientific">Metallosphaera tengchongensis</name>
    <dbReference type="NCBI Taxonomy" id="1532350"/>
    <lineage>
        <taxon>Archaea</taxon>
        <taxon>Thermoproteota</taxon>
        <taxon>Thermoprotei</taxon>
        <taxon>Sulfolobales</taxon>
        <taxon>Sulfolobaceae</taxon>
        <taxon>Metallosphaera</taxon>
    </lineage>
</organism>
<keyword evidence="3" id="KW-1185">Reference proteome</keyword>
<dbReference type="EMBL" id="CP049074">
    <property type="protein sequence ID" value="QKQ99028.1"/>
    <property type="molecule type" value="Genomic_DNA"/>
</dbReference>
<evidence type="ECO:0000313" key="2">
    <source>
        <dbReference type="EMBL" id="QKQ99028.1"/>
    </source>
</evidence>
<dbReference type="InterPro" id="IPR009272">
    <property type="entry name" value="DUF929"/>
</dbReference>
<keyword evidence="1" id="KW-1133">Transmembrane helix</keyword>
<sequence length="280" mass="31554">MNNLVKVGFLLIIVLLVIGILVSFLNNTTGSTLIGAQVSGNVYEQLVSLSDQGYNVTAQSNLNTLQYNFSSVNGKPAVIYVGAEWCPFCGAERWALILALLRFGNFTNLEYMLSSSSDEYPNTPTFTFVNSTYTSKYVTFYPIEYQNRQHQQLESVPSAVYQMWKTYANFNIPFVIIGYYYQVGTPINPGLLSGRNWSYVILQLHDPNSPIYKEVYAQANLITMYICKVDGNNPASVCDHFDPNTTMDPMVYGVQVSQKGWGNSSDLLFPPLVVLEWRKR</sequence>
<dbReference type="RefSeq" id="WP_174628528.1">
    <property type="nucleotide sequence ID" value="NZ_CP049074.1"/>
</dbReference>
<dbReference type="Pfam" id="PF06053">
    <property type="entry name" value="DUF929"/>
    <property type="match status" value="1"/>
</dbReference>
<proteinExistence type="predicted"/>
<dbReference type="AlphaFoldDB" id="A0A6N0NT47"/>
<keyword evidence="1" id="KW-0472">Membrane</keyword>
<dbReference type="GeneID" id="55640326"/>